<accession>A0A8J4DT41</accession>
<comment type="caution">
    <text evidence="1">The sequence shown here is derived from an EMBL/GenBank/DDBJ whole genome shotgun (WGS) entry which is preliminary data.</text>
</comment>
<protein>
    <submittedName>
        <fullName evidence="1">Uncharacterized protein</fullName>
    </submittedName>
</protein>
<reference evidence="1" key="1">
    <citation type="submission" date="2021-01" db="EMBL/GenBank/DDBJ databases">
        <title>Whole genome shotgun sequence of Virgisporangium aliadipatigenens NBRC 105644.</title>
        <authorList>
            <person name="Komaki H."/>
            <person name="Tamura T."/>
        </authorList>
    </citation>
    <scope>NUCLEOTIDE SEQUENCE</scope>
    <source>
        <strain evidence="1">NBRC 105644</strain>
    </source>
</reference>
<dbReference type="Proteomes" id="UP000619260">
    <property type="component" value="Unassembled WGS sequence"/>
</dbReference>
<evidence type="ECO:0000313" key="1">
    <source>
        <dbReference type="EMBL" id="GIJ47862.1"/>
    </source>
</evidence>
<organism evidence="1 2">
    <name type="scientific">Virgisporangium aliadipatigenens</name>
    <dbReference type="NCBI Taxonomy" id="741659"/>
    <lineage>
        <taxon>Bacteria</taxon>
        <taxon>Bacillati</taxon>
        <taxon>Actinomycetota</taxon>
        <taxon>Actinomycetes</taxon>
        <taxon>Micromonosporales</taxon>
        <taxon>Micromonosporaceae</taxon>
        <taxon>Virgisporangium</taxon>
    </lineage>
</organism>
<keyword evidence="2" id="KW-1185">Reference proteome</keyword>
<proteinExistence type="predicted"/>
<sequence length="184" mass="20158">MTDDDALHAEELVPGEGEWQGLLFENPTLGLKPALTWGLRIPFGTVDRDRGDTPVSLDVEWLPLAVPDWRSLTGGRVTSTEFAEPAEASLYYFAHHRYRAVEVRVLAQEGTRLRVRVAISGDLDGLGVESFAVEAWVRFTGIVVSLRDTGSTARALERLGEFTATDALVPDGDAAHPFPRFVPA</sequence>
<dbReference type="EMBL" id="BOPF01000018">
    <property type="protein sequence ID" value="GIJ47862.1"/>
    <property type="molecule type" value="Genomic_DNA"/>
</dbReference>
<dbReference type="AlphaFoldDB" id="A0A8J4DT41"/>
<gene>
    <name evidence="1" type="ORF">Val02_47480</name>
</gene>
<dbReference type="RefSeq" id="WP_203901369.1">
    <property type="nucleotide sequence ID" value="NZ_BOPF01000018.1"/>
</dbReference>
<name>A0A8J4DT41_9ACTN</name>
<evidence type="ECO:0000313" key="2">
    <source>
        <dbReference type="Proteomes" id="UP000619260"/>
    </source>
</evidence>